<evidence type="ECO:0000313" key="4">
    <source>
        <dbReference type="Proteomes" id="UP000001075"/>
    </source>
</evidence>
<organism evidence="3 4">
    <name type="scientific">Cricetulus griseus</name>
    <name type="common">Chinese hamster</name>
    <name type="synonym">Cricetulus barabensis griseus</name>
    <dbReference type="NCBI Taxonomy" id="10029"/>
    <lineage>
        <taxon>Eukaryota</taxon>
        <taxon>Metazoa</taxon>
        <taxon>Chordata</taxon>
        <taxon>Craniata</taxon>
        <taxon>Vertebrata</taxon>
        <taxon>Euteleostomi</taxon>
        <taxon>Mammalia</taxon>
        <taxon>Eutheria</taxon>
        <taxon>Euarchontoglires</taxon>
        <taxon>Glires</taxon>
        <taxon>Rodentia</taxon>
        <taxon>Myomorpha</taxon>
        <taxon>Muroidea</taxon>
        <taxon>Cricetidae</taxon>
        <taxon>Cricetinae</taxon>
        <taxon>Cricetulus</taxon>
    </lineage>
</organism>
<accession>G3I5J9</accession>
<proteinExistence type="predicted"/>
<dbReference type="EMBL" id="JH001305">
    <property type="protein sequence ID" value="EGW02473.1"/>
    <property type="molecule type" value="Genomic_DNA"/>
</dbReference>
<reference evidence="4" key="1">
    <citation type="journal article" date="2011" name="Nat. Biotechnol.">
        <title>The genomic sequence of the Chinese hamster ovary (CHO)-K1 cell line.</title>
        <authorList>
            <person name="Xu X."/>
            <person name="Nagarajan H."/>
            <person name="Lewis N.E."/>
            <person name="Pan S."/>
            <person name="Cai Z."/>
            <person name="Liu X."/>
            <person name="Chen W."/>
            <person name="Xie M."/>
            <person name="Wang W."/>
            <person name="Hammond S."/>
            <person name="Andersen M.R."/>
            <person name="Neff N."/>
            <person name="Passarelli B."/>
            <person name="Koh W."/>
            <person name="Fan H.C."/>
            <person name="Wang J."/>
            <person name="Gui Y."/>
            <person name="Lee K.H."/>
            <person name="Betenbaugh M.J."/>
            <person name="Quake S.R."/>
            <person name="Famili I."/>
            <person name="Palsson B.O."/>
            <person name="Wang J."/>
        </authorList>
    </citation>
    <scope>NUCLEOTIDE SEQUENCE [LARGE SCALE GENOMIC DNA]</scope>
    <source>
        <strain evidence="4">CHO K1 cell line</strain>
    </source>
</reference>
<protein>
    <submittedName>
        <fullName evidence="3">Uncharacterized protein</fullName>
    </submittedName>
</protein>
<gene>
    <name evidence="3" type="ORF">I79_018751</name>
</gene>
<dbReference type="AlphaFoldDB" id="G3I5J9"/>
<name>G3I5J9_CRIGR</name>
<sequence>MQSLNSGSLLVLHLSHAPAWLPGNPGNQFTGNKAKQKLPPSHQMTVPAASKDPLLCLLGSWLCFQKVSLEVDSDTCF</sequence>
<keyword evidence="2" id="KW-0732">Signal</keyword>
<feature type="region of interest" description="Disordered" evidence="1">
    <location>
        <begin position="23"/>
        <end position="45"/>
    </location>
</feature>
<feature type="signal peptide" evidence="2">
    <location>
        <begin position="1"/>
        <end position="19"/>
    </location>
</feature>
<evidence type="ECO:0000256" key="1">
    <source>
        <dbReference type="SAM" id="MobiDB-lite"/>
    </source>
</evidence>
<feature type="chain" id="PRO_5003445182" evidence="2">
    <location>
        <begin position="20"/>
        <end position="77"/>
    </location>
</feature>
<dbReference type="InParanoid" id="G3I5J9"/>
<dbReference type="Proteomes" id="UP000001075">
    <property type="component" value="Unassembled WGS sequence"/>
</dbReference>
<evidence type="ECO:0000313" key="3">
    <source>
        <dbReference type="EMBL" id="EGW02473.1"/>
    </source>
</evidence>
<evidence type="ECO:0000256" key="2">
    <source>
        <dbReference type="SAM" id="SignalP"/>
    </source>
</evidence>